<name>A0ABQ5IV47_9ASTR</name>
<accession>A0ABQ5IV47</accession>
<protein>
    <submittedName>
        <fullName evidence="1">Uncharacterized protein</fullName>
    </submittedName>
</protein>
<evidence type="ECO:0000313" key="2">
    <source>
        <dbReference type="Proteomes" id="UP001151760"/>
    </source>
</evidence>
<evidence type="ECO:0000313" key="1">
    <source>
        <dbReference type="EMBL" id="GJU03078.1"/>
    </source>
</evidence>
<keyword evidence="2" id="KW-1185">Reference proteome</keyword>
<gene>
    <name evidence="1" type="ORF">Tco_1113416</name>
</gene>
<proteinExistence type="predicted"/>
<dbReference type="EMBL" id="BQNB010021118">
    <property type="protein sequence ID" value="GJU03078.1"/>
    <property type="molecule type" value="Genomic_DNA"/>
</dbReference>
<reference evidence="1" key="1">
    <citation type="journal article" date="2022" name="Int. J. Mol. Sci.">
        <title>Draft Genome of Tanacetum Coccineum: Genomic Comparison of Closely Related Tanacetum-Family Plants.</title>
        <authorList>
            <person name="Yamashiro T."/>
            <person name="Shiraishi A."/>
            <person name="Nakayama K."/>
            <person name="Satake H."/>
        </authorList>
    </citation>
    <scope>NUCLEOTIDE SEQUENCE</scope>
</reference>
<organism evidence="1 2">
    <name type="scientific">Tanacetum coccineum</name>
    <dbReference type="NCBI Taxonomy" id="301880"/>
    <lineage>
        <taxon>Eukaryota</taxon>
        <taxon>Viridiplantae</taxon>
        <taxon>Streptophyta</taxon>
        <taxon>Embryophyta</taxon>
        <taxon>Tracheophyta</taxon>
        <taxon>Spermatophyta</taxon>
        <taxon>Magnoliopsida</taxon>
        <taxon>eudicotyledons</taxon>
        <taxon>Gunneridae</taxon>
        <taxon>Pentapetalae</taxon>
        <taxon>asterids</taxon>
        <taxon>campanulids</taxon>
        <taxon>Asterales</taxon>
        <taxon>Asteraceae</taxon>
        <taxon>Asteroideae</taxon>
        <taxon>Anthemideae</taxon>
        <taxon>Anthemidinae</taxon>
        <taxon>Tanacetum</taxon>
    </lineage>
</organism>
<dbReference type="Proteomes" id="UP001151760">
    <property type="component" value="Unassembled WGS sequence"/>
</dbReference>
<comment type="caution">
    <text evidence="1">The sequence shown here is derived from an EMBL/GenBank/DDBJ whole genome shotgun (WGS) entry which is preliminary data.</text>
</comment>
<reference evidence="1" key="2">
    <citation type="submission" date="2022-01" db="EMBL/GenBank/DDBJ databases">
        <authorList>
            <person name="Yamashiro T."/>
            <person name="Shiraishi A."/>
            <person name="Satake H."/>
            <person name="Nakayama K."/>
        </authorList>
    </citation>
    <scope>NUCLEOTIDE SEQUENCE</scope>
</reference>
<sequence>MESSSSNSEKRELQLMQLEERQFHSKCVAWFKELNLHLETLHNNKRNLLMYLDALDKLIDERVLKYGELRMKDREVQAIKEIEKRLKEREIQQQESLSTNGTTLIASLVTKGATVGNSELLLLVLLYHCWFKIDTATKD</sequence>